<dbReference type="EMBL" id="OX465078">
    <property type="protein sequence ID" value="CAI9270886.1"/>
    <property type="molecule type" value="Genomic_DNA"/>
</dbReference>
<keyword evidence="3" id="KW-1185">Reference proteome</keyword>
<evidence type="ECO:0000313" key="3">
    <source>
        <dbReference type="Proteomes" id="UP001177003"/>
    </source>
</evidence>
<gene>
    <name evidence="2" type="ORF">LSALG_LOCUS11177</name>
</gene>
<proteinExistence type="predicted"/>
<dbReference type="Proteomes" id="UP001177003">
    <property type="component" value="Chromosome 2"/>
</dbReference>
<evidence type="ECO:0000313" key="2">
    <source>
        <dbReference type="EMBL" id="CAI9270886.1"/>
    </source>
</evidence>
<protein>
    <submittedName>
        <fullName evidence="2">Uncharacterized protein</fullName>
    </submittedName>
</protein>
<accession>A0AA35YE60</accession>
<organism evidence="2 3">
    <name type="scientific">Lactuca saligna</name>
    <name type="common">Willowleaf lettuce</name>
    <dbReference type="NCBI Taxonomy" id="75948"/>
    <lineage>
        <taxon>Eukaryota</taxon>
        <taxon>Viridiplantae</taxon>
        <taxon>Streptophyta</taxon>
        <taxon>Embryophyta</taxon>
        <taxon>Tracheophyta</taxon>
        <taxon>Spermatophyta</taxon>
        <taxon>Magnoliopsida</taxon>
        <taxon>eudicotyledons</taxon>
        <taxon>Gunneridae</taxon>
        <taxon>Pentapetalae</taxon>
        <taxon>asterids</taxon>
        <taxon>campanulids</taxon>
        <taxon>Asterales</taxon>
        <taxon>Asteraceae</taxon>
        <taxon>Cichorioideae</taxon>
        <taxon>Cichorieae</taxon>
        <taxon>Lactucinae</taxon>
        <taxon>Lactuca</taxon>
    </lineage>
</organism>
<dbReference type="AlphaFoldDB" id="A0AA35YE60"/>
<feature type="compositionally biased region" description="Polar residues" evidence="1">
    <location>
        <begin position="74"/>
        <end position="93"/>
    </location>
</feature>
<sequence>MVGDGSWRETSSLEEECIVLDDSVDTLEDGDDSDPNYTPTKRLSEPTLSPYYTPVRLELLSSEYEPKEDEEDTATSQETSPPYPTPSNKSILQDTHEYSGEANPKEGCC</sequence>
<name>A0AA35YE60_LACSI</name>
<evidence type="ECO:0000256" key="1">
    <source>
        <dbReference type="SAM" id="MobiDB-lite"/>
    </source>
</evidence>
<feature type="region of interest" description="Disordered" evidence="1">
    <location>
        <begin position="21"/>
        <end position="109"/>
    </location>
</feature>
<feature type="compositionally biased region" description="Acidic residues" evidence="1">
    <location>
        <begin position="21"/>
        <end position="34"/>
    </location>
</feature>
<reference evidence="2" key="1">
    <citation type="submission" date="2023-04" db="EMBL/GenBank/DDBJ databases">
        <authorList>
            <person name="Vijverberg K."/>
            <person name="Xiong W."/>
            <person name="Schranz E."/>
        </authorList>
    </citation>
    <scope>NUCLEOTIDE SEQUENCE</scope>
</reference>